<evidence type="ECO:0000313" key="4">
    <source>
        <dbReference type="EMBL" id="MBO8462853.1"/>
    </source>
</evidence>
<dbReference type="CDD" id="cd07043">
    <property type="entry name" value="STAS_anti-anti-sigma_factors"/>
    <property type="match status" value="1"/>
</dbReference>
<dbReference type="InterPro" id="IPR036513">
    <property type="entry name" value="STAS_dom_sf"/>
</dbReference>
<comment type="caution">
    <text evidence="4">The sequence shown here is derived from an EMBL/GenBank/DDBJ whole genome shotgun (WGS) entry which is preliminary data.</text>
</comment>
<evidence type="ECO:0000313" key="5">
    <source>
        <dbReference type="Proteomes" id="UP000823618"/>
    </source>
</evidence>
<protein>
    <recommendedName>
        <fullName evidence="2">Anti-sigma factor antagonist</fullName>
    </recommendedName>
</protein>
<evidence type="ECO:0000259" key="3">
    <source>
        <dbReference type="PROSITE" id="PS50801"/>
    </source>
</evidence>
<dbReference type="Pfam" id="PF01740">
    <property type="entry name" value="STAS"/>
    <property type="match status" value="1"/>
</dbReference>
<evidence type="ECO:0000256" key="1">
    <source>
        <dbReference type="ARBA" id="ARBA00009013"/>
    </source>
</evidence>
<feature type="domain" description="STAS" evidence="3">
    <location>
        <begin position="1"/>
        <end position="56"/>
    </location>
</feature>
<proteinExistence type="inferred from homology"/>
<dbReference type="AlphaFoldDB" id="A0A9D9I0D9"/>
<dbReference type="PROSITE" id="PS50801">
    <property type="entry name" value="STAS"/>
    <property type="match status" value="1"/>
</dbReference>
<dbReference type="Gene3D" id="3.30.750.24">
    <property type="entry name" value="STAS domain"/>
    <property type="match status" value="1"/>
</dbReference>
<dbReference type="InterPro" id="IPR002645">
    <property type="entry name" value="STAS_dom"/>
</dbReference>
<dbReference type="EMBL" id="JADIML010000082">
    <property type="protein sequence ID" value="MBO8462853.1"/>
    <property type="molecule type" value="Genomic_DNA"/>
</dbReference>
<name>A0A9D9I0D9_9FIRM</name>
<evidence type="ECO:0000256" key="2">
    <source>
        <dbReference type="RuleBase" id="RU003749"/>
    </source>
</evidence>
<gene>
    <name evidence="4" type="ORF">IAC13_02850</name>
</gene>
<dbReference type="NCBIfam" id="TIGR00377">
    <property type="entry name" value="ant_ant_sig"/>
    <property type="match status" value="1"/>
</dbReference>
<reference evidence="4" key="2">
    <citation type="journal article" date="2021" name="PeerJ">
        <title>Extensive microbial diversity within the chicken gut microbiome revealed by metagenomics and culture.</title>
        <authorList>
            <person name="Gilroy R."/>
            <person name="Ravi A."/>
            <person name="Getino M."/>
            <person name="Pursley I."/>
            <person name="Horton D.L."/>
            <person name="Alikhan N.F."/>
            <person name="Baker D."/>
            <person name="Gharbi K."/>
            <person name="Hall N."/>
            <person name="Watson M."/>
            <person name="Adriaenssens E.M."/>
            <person name="Foster-Nyarko E."/>
            <person name="Jarju S."/>
            <person name="Secka A."/>
            <person name="Antonio M."/>
            <person name="Oren A."/>
            <person name="Chaudhuri R.R."/>
            <person name="La Ragione R."/>
            <person name="Hildebrand F."/>
            <person name="Pallen M.J."/>
        </authorList>
    </citation>
    <scope>NUCLEOTIDE SEQUENCE</scope>
    <source>
        <strain evidence="4">E3-2379</strain>
    </source>
</reference>
<dbReference type="Proteomes" id="UP000823618">
    <property type="component" value="Unassembled WGS sequence"/>
</dbReference>
<dbReference type="InterPro" id="IPR003658">
    <property type="entry name" value="Anti-sigma_ant"/>
</dbReference>
<feature type="non-terminal residue" evidence="4">
    <location>
        <position position="1"/>
    </location>
</feature>
<dbReference type="SUPFAM" id="SSF52091">
    <property type="entry name" value="SpoIIaa-like"/>
    <property type="match status" value="1"/>
</dbReference>
<reference evidence="4" key="1">
    <citation type="submission" date="2020-10" db="EMBL/GenBank/DDBJ databases">
        <authorList>
            <person name="Gilroy R."/>
        </authorList>
    </citation>
    <scope>NUCLEOTIDE SEQUENCE</scope>
    <source>
        <strain evidence="4">E3-2379</strain>
    </source>
</reference>
<comment type="similarity">
    <text evidence="1 2">Belongs to the anti-sigma-factor antagonist family.</text>
</comment>
<accession>A0A9D9I0D9</accession>
<dbReference type="GO" id="GO:0043856">
    <property type="term" value="F:anti-sigma factor antagonist activity"/>
    <property type="evidence" value="ECO:0007669"/>
    <property type="project" value="InterPro"/>
</dbReference>
<sequence>FMDSSGIGMLLNRYKQVKRLGGNLYLTGCSKGILRIIKLSGLEKIVKITHSIDDIL</sequence>
<organism evidence="4 5">
    <name type="scientific">Candidatus Scybalomonas excrementavium</name>
    <dbReference type="NCBI Taxonomy" id="2840943"/>
    <lineage>
        <taxon>Bacteria</taxon>
        <taxon>Bacillati</taxon>
        <taxon>Bacillota</taxon>
        <taxon>Clostridia</taxon>
        <taxon>Lachnospirales</taxon>
        <taxon>Lachnospiraceae</taxon>
        <taxon>Lachnospiraceae incertae sedis</taxon>
        <taxon>Candidatus Scybalomonas</taxon>
    </lineage>
</organism>